<dbReference type="Gene3D" id="3.30.565.40">
    <property type="entry name" value="Fervidobacterium nodosum Rt17-B1 like"/>
    <property type="match status" value="1"/>
</dbReference>
<dbReference type="Proteomes" id="UP001301012">
    <property type="component" value="Unassembled WGS sequence"/>
</dbReference>
<feature type="domain" description="DUF3298" evidence="1">
    <location>
        <begin position="135"/>
        <end position="208"/>
    </location>
</feature>
<proteinExistence type="predicted"/>
<accession>A0ABT7EC13</accession>
<comment type="caution">
    <text evidence="2">The sequence shown here is derived from an EMBL/GenBank/DDBJ whole genome shotgun (WGS) entry which is preliminary data.</text>
</comment>
<organism evidence="2 3">
    <name type="scientific">Romboutsia sedimentorum</name>
    <dbReference type="NCBI Taxonomy" id="1368474"/>
    <lineage>
        <taxon>Bacteria</taxon>
        <taxon>Bacillati</taxon>
        <taxon>Bacillota</taxon>
        <taxon>Clostridia</taxon>
        <taxon>Peptostreptococcales</taxon>
        <taxon>Peptostreptococcaceae</taxon>
        <taxon>Romboutsia</taxon>
    </lineage>
</organism>
<dbReference type="InterPro" id="IPR021729">
    <property type="entry name" value="DUF3298"/>
</dbReference>
<name>A0ABT7EC13_9FIRM</name>
<dbReference type="RefSeq" id="WP_284133377.1">
    <property type="nucleotide sequence ID" value="NZ_JASKYM010000008.1"/>
</dbReference>
<sequence length="237" mass="28079">MNFRGYDGCIYNLIHVKFNEDMKRDGFFYYNLQYPSFYNFNNTYFNVNPNVLNNINDTIKSDAYTFKDGLLEEYNESSQNTNYTVRSSYNVTFNKNHILSSKLSLMALDGTSIAEYSQINNYNIDLLTGDTILLKDIFNHGVDYMKIITEYVSYKIFQNKEWYYKDVFIDIPQDQAFYLTDSGIVVYFELAQIAPIEFGVPKFKIPFEKFKSYINPRFYCYAQNIYSPPVRKKKLNK</sequence>
<gene>
    <name evidence="2" type="ORF">QOZ84_12970</name>
</gene>
<dbReference type="Gene3D" id="3.90.640.20">
    <property type="entry name" value="Heat-shock cognate protein, ATPase"/>
    <property type="match status" value="1"/>
</dbReference>
<evidence type="ECO:0000259" key="1">
    <source>
        <dbReference type="Pfam" id="PF11738"/>
    </source>
</evidence>
<reference evidence="2 3" key="1">
    <citation type="submission" date="2023-05" db="EMBL/GenBank/DDBJ databases">
        <title>Rombocin, a short stable natural nisin variant, displays selective antimicrobial activity against Listeria monocytogenes and employs dual mode of action to kill target bacterial strains.</title>
        <authorList>
            <person name="Wambui J."/>
            <person name="Stephan R."/>
            <person name="Kuipers O.P."/>
        </authorList>
    </citation>
    <scope>NUCLEOTIDE SEQUENCE [LARGE SCALE GENOMIC DNA]</scope>
    <source>
        <strain evidence="2 3">RC002</strain>
    </source>
</reference>
<dbReference type="InterPro" id="IPR037126">
    <property type="entry name" value="PdaC/RsiV-like_sf"/>
</dbReference>
<evidence type="ECO:0000313" key="3">
    <source>
        <dbReference type="Proteomes" id="UP001301012"/>
    </source>
</evidence>
<protein>
    <submittedName>
        <fullName evidence="2">DUF3298 domain-containing protein</fullName>
    </submittedName>
</protein>
<keyword evidence="3" id="KW-1185">Reference proteome</keyword>
<dbReference type="Pfam" id="PF11738">
    <property type="entry name" value="DUF3298"/>
    <property type="match status" value="1"/>
</dbReference>
<dbReference type="EMBL" id="JASKYM010000008">
    <property type="protein sequence ID" value="MDK2564453.1"/>
    <property type="molecule type" value="Genomic_DNA"/>
</dbReference>
<evidence type="ECO:0000313" key="2">
    <source>
        <dbReference type="EMBL" id="MDK2564453.1"/>
    </source>
</evidence>